<dbReference type="InterPro" id="IPR035980">
    <property type="entry name" value="Ribosomal_bS6_sf"/>
</dbReference>
<dbReference type="Pfam" id="PF01250">
    <property type="entry name" value="Ribosomal_S6"/>
    <property type="match status" value="1"/>
</dbReference>
<evidence type="ECO:0000256" key="2">
    <source>
        <dbReference type="ARBA" id="ARBA00023125"/>
    </source>
</evidence>
<sequence>LKTLGDDEASEIDEDFVEALEHGMPPTGGIGVDKTEATKVAAEVLATVKAATDVKTVDHELKQFAYQINRQDKGHYFQLNFVTESANIAEFNRLAGLNEAIVRHLTINLEKEYGYNAINNPAKVEKNKKKNALKLEYDARKAAEIAANPELAARSQRFDHREADFCNTHLKKGSAVSIDGRLTTNTYTNKEGRQVNSTDVMVDSISFTNNRNEANSRNGEEANGSSSNPGSNNASNYDVSGVYNKPQPSQTGQEDLAIE</sequence>
<dbReference type="AlphaFoldDB" id="A0A8S2VAF6"/>
<dbReference type="GO" id="GO:0006412">
    <property type="term" value="P:translation"/>
    <property type="evidence" value="ECO:0007669"/>
    <property type="project" value="InterPro"/>
</dbReference>
<dbReference type="HAMAP" id="MF_00360">
    <property type="entry name" value="Ribosomal_bS6"/>
    <property type="match status" value="1"/>
</dbReference>
<dbReference type="NCBIfam" id="TIGR00166">
    <property type="entry name" value="S6"/>
    <property type="match status" value="1"/>
</dbReference>
<organism evidence="8 9">
    <name type="scientific">Didymodactylos carnosus</name>
    <dbReference type="NCBI Taxonomy" id="1234261"/>
    <lineage>
        <taxon>Eukaryota</taxon>
        <taxon>Metazoa</taxon>
        <taxon>Spiralia</taxon>
        <taxon>Gnathifera</taxon>
        <taxon>Rotifera</taxon>
        <taxon>Eurotatoria</taxon>
        <taxon>Bdelloidea</taxon>
        <taxon>Philodinida</taxon>
        <taxon>Philodinidae</taxon>
        <taxon>Didymodactylos</taxon>
    </lineage>
</organism>
<dbReference type="InterPro" id="IPR000529">
    <property type="entry name" value="Ribosomal_bS6"/>
</dbReference>
<evidence type="ECO:0000313" key="7">
    <source>
        <dbReference type="EMBL" id="CAF1584395.1"/>
    </source>
</evidence>
<evidence type="ECO:0000256" key="3">
    <source>
        <dbReference type="ARBA" id="ARBA00035170"/>
    </source>
</evidence>
<evidence type="ECO:0000313" key="9">
    <source>
        <dbReference type="Proteomes" id="UP000682733"/>
    </source>
</evidence>
<dbReference type="GO" id="GO:0003735">
    <property type="term" value="F:structural constituent of ribosome"/>
    <property type="evidence" value="ECO:0007669"/>
    <property type="project" value="InterPro"/>
</dbReference>
<evidence type="ECO:0000313" key="8">
    <source>
        <dbReference type="EMBL" id="CAF4385109.1"/>
    </source>
</evidence>
<feature type="non-terminal residue" evidence="8">
    <location>
        <position position="1"/>
    </location>
</feature>
<evidence type="ECO:0000256" key="4">
    <source>
        <dbReference type="ARBA" id="ARBA00035365"/>
    </source>
</evidence>
<dbReference type="GO" id="GO:0019843">
    <property type="term" value="F:rRNA binding"/>
    <property type="evidence" value="ECO:0007669"/>
    <property type="project" value="InterPro"/>
</dbReference>
<dbReference type="SUPFAM" id="SSF54995">
    <property type="entry name" value="Ribosomal protein S6"/>
    <property type="match status" value="1"/>
</dbReference>
<protein>
    <recommendedName>
        <fullName evidence="3">Small ribosomal subunit protein bS6m</fullName>
    </recommendedName>
    <alternativeName>
        <fullName evidence="4">28S ribosomal protein S6, mitochondrial</fullName>
    </alternativeName>
</protein>
<dbReference type="Gene3D" id="2.40.50.140">
    <property type="entry name" value="Nucleic acid-binding proteins"/>
    <property type="match status" value="1"/>
</dbReference>
<dbReference type="GO" id="GO:0003697">
    <property type="term" value="F:single-stranded DNA binding"/>
    <property type="evidence" value="ECO:0007669"/>
    <property type="project" value="InterPro"/>
</dbReference>
<dbReference type="Proteomes" id="UP000677228">
    <property type="component" value="Unassembled WGS sequence"/>
</dbReference>
<comment type="similarity">
    <text evidence="1">Belongs to the bacterial ribosomal protein bS6 family.</text>
</comment>
<feature type="compositionally biased region" description="Low complexity" evidence="6">
    <location>
        <begin position="215"/>
        <end position="236"/>
    </location>
</feature>
<dbReference type="Proteomes" id="UP000682733">
    <property type="component" value="Unassembled WGS sequence"/>
</dbReference>
<dbReference type="InterPro" id="IPR045864">
    <property type="entry name" value="aa-tRNA-synth_II/BPL/LPL"/>
</dbReference>
<keyword evidence="2 5" id="KW-0238">DNA-binding</keyword>
<dbReference type="InterPro" id="IPR000424">
    <property type="entry name" value="Primosome_PriB/ssb"/>
</dbReference>
<comment type="caution">
    <text evidence="8">The sequence shown here is derived from an EMBL/GenBank/DDBJ whole genome shotgun (WGS) entry which is preliminary data.</text>
</comment>
<name>A0A8S2VAF6_9BILA</name>
<dbReference type="GO" id="GO:0005840">
    <property type="term" value="C:ribosome"/>
    <property type="evidence" value="ECO:0007669"/>
    <property type="project" value="InterPro"/>
</dbReference>
<evidence type="ECO:0000256" key="6">
    <source>
        <dbReference type="SAM" id="MobiDB-lite"/>
    </source>
</evidence>
<evidence type="ECO:0000256" key="1">
    <source>
        <dbReference type="ARBA" id="ARBA00009512"/>
    </source>
</evidence>
<dbReference type="PROSITE" id="PS50935">
    <property type="entry name" value="SSB"/>
    <property type="match status" value="1"/>
</dbReference>
<dbReference type="SUPFAM" id="SSF50249">
    <property type="entry name" value="Nucleic acid-binding proteins"/>
    <property type="match status" value="1"/>
</dbReference>
<dbReference type="Gene3D" id="3.30.70.60">
    <property type="match status" value="1"/>
</dbReference>
<dbReference type="SUPFAM" id="SSF55681">
    <property type="entry name" value="Class II aaRS and biotin synthetases"/>
    <property type="match status" value="1"/>
</dbReference>
<dbReference type="CDD" id="cd04496">
    <property type="entry name" value="SSB_OBF"/>
    <property type="match status" value="1"/>
</dbReference>
<dbReference type="InterPro" id="IPR014717">
    <property type="entry name" value="Transl_elong_EF1B/ribsomal_bS6"/>
</dbReference>
<dbReference type="EMBL" id="CAJNOK010046694">
    <property type="protein sequence ID" value="CAF1584395.1"/>
    <property type="molecule type" value="Genomic_DNA"/>
</dbReference>
<gene>
    <name evidence="7" type="ORF">OVA965_LOCUS41159</name>
    <name evidence="8" type="ORF">TMI583_LOCUS42742</name>
</gene>
<evidence type="ECO:0000256" key="5">
    <source>
        <dbReference type="PROSITE-ProRule" id="PRU00252"/>
    </source>
</evidence>
<dbReference type="Pfam" id="PF00436">
    <property type="entry name" value="SSB"/>
    <property type="match status" value="1"/>
</dbReference>
<feature type="region of interest" description="Disordered" evidence="6">
    <location>
        <begin position="208"/>
        <end position="259"/>
    </location>
</feature>
<reference evidence="8" key="1">
    <citation type="submission" date="2021-02" db="EMBL/GenBank/DDBJ databases">
        <authorList>
            <person name="Nowell W R."/>
        </authorList>
    </citation>
    <scope>NUCLEOTIDE SEQUENCE</scope>
</reference>
<dbReference type="CDD" id="cd00473">
    <property type="entry name" value="bS6"/>
    <property type="match status" value="1"/>
</dbReference>
<accession>A0A8S2VAF6</accession>
<dbReference type="EMBL" id="CAJOBA010069897">
    <property type="protein sequence ID" value="CAF4385109.1"/>
    <property type="molecule type" value="Genomic_DNA"/>
</dbReference>
<dbReference type="Gene3D" id="3.30.930.10">
    <property type="entry name" value="Bira Bifunctional Protein, Domain 2"/>
    <property type="match status" value="1"/>
</dbReference>
<dbReference type="InterPro" id="IPR020814">
    <property type="entry name" value="Ribosomal_S6_plastid/chlpt"/>
</dbReference>
<proteinExistence type="inferred from homology"/>
<dbReference type="InterPro" id="IPR012340">
    <property type="entry name" value="NA-bd_OB-fold"/>
</dbReference>